<proteinExistence type="predicted"/>
<evidence type="ECO:0000313" key="2">
    <source>
        <dbReference type="Proteomes" id="UP001501474"/>
    </source>
</evidence>
<protein>
    <submittedName>
        <fullName evidence="1">Uncharacterized protein</fullName>
    </submittedName>
</protein>
<accession>A0ABN3DII5</accession>
<gene>
    <name evidence="1" type="ORF">GCM10010104_26900</name>
</gene>
<comment type="caution">
    <text evidence="1">The sequence shown here is derived from an EMBL/GenBank/DDBJ whole genome shotgun (WGS) entry which is preliminary data.</text>
</comment>
<name>A0ABN3DII5_9ACTN</name>
<organism evidence="1 2">
    <name type="scientific">Streptomyces indiaensis</name>
    <dbReference type="NCBI Taxonomy" id="284033"/>
    <lineage>
        <taxon>Bacteria</taxon>
        <taxon>Bacillati</taxon>
        <taxon>Actinomycetota</taxon>
        <taxon>Actinomycetes</taxon>
        <taxon>Kitasatosporales</taxon>
        <taxon>Streptomycetaceae</taxon>
        <taxon>Streptomyces</taxon>
    </lineage>
</organism>
<keyword evidence="2" id="KW-1185">Reference proteome</keyword>
<sequence length="79" mass="8189">MGPGPGPLHFARAKTGALDDIAVEALLRGALSPGAERRGYRRALRWPLAAPQGSTLLSRQGRGQLSHQGDVVAVAVPAP</sequence>
<evidence type="ECO:0000313" key="1">
    <source>
        <dbReference type="EMBL" id="GAA2231591.1"/>
    </source>
</evidence>
<dbReference type="EMBL" id="BAAART010000055">
    <property type="protein sequence ID" value="GAA2231591.1"/>
    <property type="molecule type" value="Genomic_DNA"/>
</dbReference>
<reference evidence="1 2" key="1">
    <citation type="journal article" date="2019" name="Int. J. Syst. Evol. Microbiol.">
        <title>The Global Catalogue of Microorganisms (GCM) 10K type strain sequencing project: providing services to taxonomists for standard genome sequencing and annotation.</title>
        <authorList>
            <consortium name="The Broad Institute Genomics Platform"/>
            <consortium name="The Broad Institute Genome Sequencing Center for Infectious Disease"/>
            <person name="Wu L."/>
            <person name="Ma J."/>
        </authorList>
    </citation>
    <scope>NUCLEOTIDE SEQUENCE [LARGE SCALE GENOMIC DNA]</scope>
    <source>
        <strain evidence="1 2">JCM 3053</strain>
    </source>
</reference>
<dbReference type="Proteomes" id="UP001501474">
    <property type="component" value="Unassembled WGS sequence"/>
</dbReference>